<dbReference type="SUPFAM" id="SSF56300">
    <property type="entry name" value="Metallo-dependent phosphatases"/>
    <property type="match status" value="1"/>
</dbReference>
<dbReference type="EC" id="3.1.3.16" evidence="7"/>
<evidence type="ECO:0000256" key="5">
    <source>
        <dbReference type="ARBA" id="ARBA00047761"/>
    </source>
</evidence>
<evidence type="ECO:0000256" key="4">
    <source>
        <dbReference type="ARBA" id="ARBA00023211"/>
    </source>
</evidence>
<dbReference type="AlphaFoldDB" id="A0A9P6X0C5"/>
<keyword evidence="2 7" id="KW-0378">Hydrolase</keyword>
<gene>
    <name evidence="10" type="ORF">G6F64_010916</name>
</gene>
<evidence type="ECO:0000313" key="10">
    <source>
        <dbReference type="EMBL" id="KAG1302450.1"/>
    </source>
</evidence>
<name>A0A9P6X0C5_RHIOR</name>
<dbReference type="Pfam" id="PF00149">
    <property type="entry name" value="Metallophos"/>
    <property type="match status" value="1"/>
</dbReference>
<proteinExistence type="inferred from homology"/>
<keyword evidence="3" id="KW-0904">Protein phosphatase</keyword>
<dbReference type="GO" id="GO:0005634">
    <property type="term" value="C:nucleus"/>
    <property type="evidence" value="ECO:0007669"/>
    <property type="project" value="TreeGrafter"/>
</dbReference>
<dbReference type="Pfam" id="PF16891">
    <property type="entry name" value="STPPase_N"/>
    <property type="match status" value="1"/>
</dbReference>
<keyword evidence="4" id="KW-0464">Manganese</keyword>
<comment type="caution">
    <text evidence="10">The sequence shown here is derived from an EMBL/GenBank/DDBJ whole genome shotgun (WGS) entry which is preliminary data.</text>
</comment>
<dbReference type="EMBL" id="JAANQT010002431">
    <property type="protein sequence ID" value="KAG1302450.1"/>
    <property type="molecule type" value="Genomic_DNA"/>
</dbReference>
<protein>
    <recommendedName>
        <fullName evidence="7">Serine/threonine-protein phosphatase</fullName>
        <ecNumber evidence="7">3.1.3.16</ecNumber>
    </recommendedName>
</protein>
<evidence type="ECO:0000256" key="3">
    <source>
        <dbReference type="ARBA" id="ARBA00022912"/>
    </source>
</evidence>
<dbReference type="Gene3D" id="3.60.21.10">
    <property type="match status" value="1"/>
</dbReference>
<dbReference type="InterPro" id="IPR031675">
    <property type="entry name" value="STPPase_N"/>
</dbReference>
<dbReference type="PANTHER" id="PTHR11668">
    <property type="entry name" value="SERINE/THREONINE PROTEIN PHOSPHATASE"/>
    <property type="match status" value="1"/>
</dbReference>
<dbReference type="GO" id="GO:0005737">
    <property type="term" value="C:cytoplasm"/>
    <property type="evidence" value="ECO:0007669"/>
    <property type="project" value="TreeGrafter"/>
</dbReference>
<comment type="catalytic activity">
    <reaction evidence="6 7">
        <text>O-phospho-L-threonyl-[protein] + H2O = L-threonyl-[protein] + phosphate</text>
        <dbReference type="Rhea" id="RHEA:47004"/>
        <dbReference type="Rhea" id="RHEA-COMP:11060"/>
        <dbReference type="Rhea" id="RHEA-COMP:11605"/>
        <dbReference type="ChEBI" id="CHEBI:15377"/>
        <dbReference type="ChEBI" id="CHEBI:30013"/>
        <dbReference type="ChEBI" id="CHEBI:43474"/>
        <dbReference type="ChEBI" id="CHEBI:61977"/>
        <dbReference type="EC" id="3.1.3.16"/>
    </reaction>
</comment>
<evidence type="ECO:0000256" key="2">
    <source>
        <dbReference type="ARBA" id="ARBA00022801"/>
    </source>
</evidence>
<dbReference type="PRINTS" id="PR00114">
    <property type="entry name" value="STPHPHTASE"/>
</dbReference>
<dbReference type="PANTHER" id="PTHR11668:SF484">
    <property type="entry name" value="SERINE_THREONINE-PROTEIN PHOSPHATASE PP-Z1-RELATED"/>
    <property type="match status" value="1"/>
</dbReference>
<dbReference type="GO" id="GO:0004722">
    <property type="term" value="F:protein serine/threonine phosphatase activity"/>
    <property type="evidence" value="ECO:0007669"/>
    <property type="project" value="UniProtKB-EC"/>
</dbReference>
<dbReference type="InterPro" id="IPR050341">
    <property type="entry name" value="PP1_catalytic_subunit"/>
</dbReference>
<dbReference type="InterPro" id="IPR029052">
    <property type="entry name" value="Metallo-depent_PP-like"/>
</dbReference>
<feature type="domain" description="Serine/threonine specific protein phosphatases" evidence="9">
    <location>
        <begin position="157"/>
        <end position="162"/>
    </location>
</feature>
<accession>A0A9P6X0C5</accession>
<organism evidence="10 11">
    <name type="scientific">Rhizopus oryzae</name>
    <name type="common">Mucormycosis agent</name>
    <name type="synonym">Rhizopus arrhizus var. delemar</name>
    <dbReference type="NCBI Taxonomy" id="64495"/>
    <lineage>
        <taxon>Eukaryota</taxon>
        <taxon>Fungi</taxon>
        <taxon>Fungi incertae sedis</taxon>
        <taxon>Mucoromycota</taxon>
        <taxon>Mucoromycotina</taxon>
        <taxon>Mucoromycetes</taxon>
        <taxon>Mucorales</taxon>
        <taxon>Mucorineae</taxon>
        <taxon>Rhizopodaceae</taxon>
        <taxon>Rhizopus</taxon>
    </lineage>
</organism>
<dbReference type="PROSITE" id="PS00125">
    <property type="entry name" value="SER_THR_PHOSPHATASE"/>
    <property type="match status" value="1"/>
</dbReference>
<keyword evidence="1" id="KW-0479">Metal-binding</keyword>
<evidence type="ECO:0000256" key="7">
    <source>
        <dbReference type="RuleBase" id="RU004273"/>
    </source>
</evidence>
<reference evidence="10" key="1">
    <citation type="journal article" date="2020" name="Microb. Genom.">
        <title>Genetic diversity of clinical and environmental Mucorales isolates obtained from an investigation of mucormycosis cases among solid organ transplant recipients.</title>
        <authorList>
            <person name="Nguyen M.H."/>
            <person name="Kaul D."/>
            <person name="Muto C."/>
            <person name="Cheng S.J."/>
            <person name="Richter R.A."/>
            <person name="Bruno V.M."/>
            <person name="Liu G."/>
            <person name="Beyhan S."/>
            <person name="Sundermann A.J."/>
            <person name="Mounaud S."/>
            <person name="Pasculle A.W."/>
            <person name="Nierman W.C."/>
            <person name="Driscoll E."/>
            <person name="Cumbie R."/>
            <person name="Clancy C.J."/>
            <person name="Dupont C.L."/>
        </authorList>
    </citation>
    <scope>NUCLEOTIDE SEQUENCE</scope>
    <source>
        <strain evidence="10">GL11</strain>
    </source>
</reference>
<evidence type="ECO:0000313" key="11">
    <source>
        <dbReference type="Proteomes" id="UP000716291"/>
    </source>
</evidence>
<dbReference type="SMART" id="SM00156">
    <property type="entry name" value="PP2Ac"/>
    <property type="match status" value="1"/>
</dbReference>
<evidence type="ECO:0000259" key="9">
    <source>
        <dbReference type="PROSITE" id="PS00125"/>
    </source>
</evidence>
<comment type="similarity">
    <text evidence="7">Belongs to the PPP phosphatase family.</text>
</comment>
<evidence type="ECO:0000256" key="1">
    <source>
        <dbReference type="ARBA" id="ARBA00022723"/>
    </source>
</evidence>
<dbReference type="InterPro" id="IPR006186">
    <property type="entry name" value="Ser/Thr-sp_prot-phosphatase"/>
</dbReference>
<comment type="catalytic activity">
    <reaction evidence="5">
        <text>O-phospho-L-seryl-[protein] + H2O = L-seryl-[protein] + phosphate</text>
        <dbReference type="Rhea" id="RHEA:20629"/>
        <dbReference type="Rhea" id="RHEA-COMP:9863"/>
        <dbReference type="Rhea" id="RHEA-COMP:11604"/>
        <dbReference type="ChEBI" id="CHEBI:15377"/>
        <dbReference type="ChEBI" id="CHEBI:29999"/>
        <dbReference type="ChEBI" id="CHEBI:43474"/>
        <dbReference type="ChEBI" id="CHEBI:83421"/>
        <dbReference type="EC" id="3.1.3.16"/>
    </reaction>
</comment>
<evidence type="ECO:0000256" key="6">
    <source>
        <dbReference type="ARBA" id="ARBA00048336"/>
    </source>
</evidence>
<dbReference type="GO" id="GO:0046872">
    <property type="term" value="F:metal ion binding"/>
    <property type="evidence" value="ECO:0007669"/>
    <property type="project" value="UniProtKB-KW"/>
</dbReference>
<dbReference type="Proteomes" id="UP000716291">
    <property type="component" value="Unassembled WGS sequence"/>
</dbReference>
<evidence type="ECO:0000256" key="8">
    <source>
        <dbReference type="SAM" id="MobiDB-lite"/>
    </source>
</evidence>
<sequence length="346" mass="39442">MGNHPSKAKSYKNNHQTVHHPPKKSFEPQPRHSTQPQENTFHVDSCIKRLIQVGSSNKHIGKSVCLSPNEISTICRTSYDLFMNQPTLLYLNPGVKVVGDIHGQFHDLIRLFKMCGYPPSTNYLFLGDYVDRGMYSLETILLLLCFKIKYPKNFFLLRGNHESADVTQIYGFYDECKRRTDVRVWKIFCDVFNAMPIAAIVGGKIFCVHGGLSPWMKSMDQIRQLPRPTEVPDQGLLNDLLWSDPSDLSSDWSENDRGVSVCFGSKNIDEFLSRFNLDLICRAHMVVEGGYEFFNNRSLVTVFSAPNYCGEFDNYGAVMTISKDLLCSFEMLPPIQAVTPQQQENK</sequence>
<dbReference type="InterPro" id="IPR004843">
    <property type="entry name" value="Calcineurin-like_PHP"/>
</dbReference>
<dbReference type="FunFam" id="3.60.21.10:FF:000026">
    <property type="entry name" value="Serine/threonine-protein phosphatase"/>
    <property type="match status" value="1"/>
</dbReference>
<feature type="region of interest" description="Disordered" evidence="8">
    <location>
        <begin position="1"/>
        <end position="38"/>
    </location>
</feature>
<keyword evidence="11" id="KW-1185">Reference proteome</keyword>
<feature type="compositionally biased region" description="Basic residues" evidence="8">
    <location>
        <begin position="1"/>
        <end position="23"/>
    </location>
</feature>